<accession>A0A0H5NID2</accession>
<dbReference type="OMA" id="HPDTTEN"/>
<protein>
    <submittedName>
        <fullName evidence="3">Uncharacterized protein</fullName>
    </submittedName>
</protein>
<dbReference type="RefSeq" id="WP_011209512.1">
    <property type="nucleotide sequence ID" value="NZ_CAACYE020000001.1"/>
</dbReference>
<keyword evidence="2" id="KW-0812">Transmembrane</keyword>
<dbReference type="Proteomes" id="UP000057820">
    <property type="component" value="Chromosome 1"/>
</dbReference>
<organism evidence="3 4">
    <name type="scientific">Nocardia farcinica</name>
    <dbReference type="NCBI Taxonomy" id="37329"/>
    <lineage>
        <taxon>Bacteria</taxon>
        <taxon>Bacillati</taxon>
        <taxon>Actinomycetota</taxon>
        <taxon>Actinomycetes</taxon>
        <taxon>Mycobacteriales</taxon>
        <taxon>Nocardiaceae</taxon>
        <taxon>Nocardia</taxon>
    </lineage>
</organism>
<keyword evidence="2" id="KW-0472">Membrane</keyword>
<feature type="region of interest" description="Disordered" evidence="1">
    <location>
        <begin position="43"/>
        <end position="70"/>
    </location>
</feature>
<dbReference type="AlphaFoldDB" id="A0A0H5NID2"/>
<evidence type="ECO:0000313" key="3">
    <source>
        <dbReference type="EMBL" id="CRY75004.1"/>
    </source>
</evidence>
<gene>
    <name evidence="3" type="ORF">ERS450000_01101</name>
</gene>
<dbReference type="GeneID" id="61133699"/>
<keyword evidence="2" id="KW-1133">Transmembrane helix</keyword>
<name>A0A0H5NID2_NOCFR</name>
<evidence type="ECO:0000256" key="2">
    <source>
        <dbReference type="SAM" id="Phobius"/>
    </source>
</evidence>
<dbReference type="KEGG" id="nfr:ERS450000_01101"/>
<proteinExistence type="predicted"/>
<evidence type="ECO:0000256" key="1">
    <source>
        <dbReference type="SAM" id="MobiDB-lite"/>
    </source>
</evidence>
<reference evidence="4" key="1">
    <citation type="submission" date="2015-03" db="EMBL/GenBank/DDBJ databases">
        <authorList>
            <consortium name="Pathogen Informatics"/>
        </authorList>
    </citation>
    <scope>NUCLEOTIDE SEQUENCE [LARGE SCALE GENOMIC DNA]</scope>
    <source>
        <strain evidence="4">NCTC11134</strain>
    </source>
</reference>
<sequence>MTSGQPGLDLLADHSVLLAIPAFLPALAVVAFIVTIAVRDRRAEEREKAAAGTDTADSETARPDPPEENR</sequence>
<feature type="compositionally biased region" description="Basic and acidic residues" evidence="1">
    <location>
        <begin position="59"/>
        <end position="70"/>
    </location>
</feature>
<dbReference type="EMBL" id="LN868938">
    <property type="protein sequence ID" value="CRY75004.1"/>
    <property type="molecule type" value="Genomic_DNA"/>
</dbReference>
<evidence type="ECO:0000313" key="4">
    <source>
        <dbReference type="Proteomes" id="UP000057820"/>
    </source>
</evidence>
<feature type="transmembrane region" description="Helical" evidence="2">
    <location>
        <begin position="16"/>
        <end position="38"/>
    </location>
</feature>